<feature type="transmembrane region" description="Helical" evidence="5">
    <location>
        <begin position="411"/>
        <end position="432"/>
    </location>
</feature>
<feature type="transmembrane region" description="Helical" evidence="5">
    <location>
        <begin position="345"/>
        <end position="365"/>
    </location>
</feature>
<dbReference type="PROSITE" id="PS50850">
    <property type="entry name" value="MFS"/>
    <property type="match status" value="1"/>
</dbReference>
<dbReference type="Gene3D" id="1.20.1720.10">
    <property type="entry name" value="Multidrug resistance protein D"/>
    <property type="match status" value="1"/>
</dbReference>
<dbReference type="RefSeq" id="WP_204609655.1">
    <property type="nucleotide sequence ID" value="NZ_BAAAJX010000015.1"/>
</dbReference>
<dbReference type="InterPro" id="IPR011701">
    <property type="entry name" value="MFS"/>
</dbReference>
<dbReference type="InterPro" id="IPR020846">
    <property type="entry name" value="MFS_dom"/>
</dbReference>
<evidence type="ECO:0000256" key="3">
    <source>
        <dbReference type="ARBA" id="ARBA00022989"/>
    </source>
</evidence>
<evidence type="ECO:0000256" key="2">
    <source>
        <dbReference type="ARBA" id="ARBA00022692"/>
    </source>
</evidence>
<keyword evidence="2 5" id="KW-0812">Transmembrane</keyword>
<keyword evidence="4 5" id="KW-0472">Membrane</keyword>
<feature type="domain" description="Major facilitator superfamily (MFS) profile" evidence="6">
    <location>
        <begin position="23"/>
        <end position="467"/>
    </location>
</feature>
<dbReference type="Proteomes" id="UP001501742">
    <property type="component" value="Unassembled WGS sequence"/>
</dbReference>
<feature type="transmembrane region" description="Helical" evidence="5">
    <location>
        <begin position="208"/>
        <end position="228"/>
    </location>
</feature>
<dbReference type="CDD" id="cd17321">
    <property type="entry name" value="MFS_MMR_MDR_like"/>
    <property type="match status" value="1"/>
</dbReference>
<dbReference type="EMBL" id="BAAAJX010000015">
    <property type="protein sequence ID" value="GAA1494247.1"/>
    <property type="molecule type" value="Genomic_DNA"/>
</dbReference>
<feature type="transmembrane region" description="Helical" evidence="5">
    <location>
        <begin position="151"/>
        <end position="170"/>
    </location>
</feature>
<feature type="transmembrane region" description="Helical" evidence="5">
    <location>
        <begin position="371"/>
        <end position="399"/>
    </location>
</feature>
<comment type="caution">
    <text evidence="7">The sequence shown here is derived from an EMBL/GenBank/DDBJ whole genome shotgun (WGS) entry which is preliminary data.</text>
</comment>
<dbReference type="Gene3D" id="1.20.1250.20">
    <property type="entry name" value="MFS general substrate transporter like domains"/>
    <property type="match status" value="1"/>
</dbReference>
<proteinExistence type="predicted"/>
<feature type="transmembrane region" description="Helical" evidence="5">
    <location>
        <begin position="311"/>
        <end position="338"/>
    </location>
</feature>
<feature type="transmembrane region" description="Helical" evidence="5">
    <location>
        <begin position="114"/>
        <end position="139"/>
    </location>
</feature>
<dbReference type="PANTHER" id="PTHR42718">
    <property type="entry name" value="MAJOR FACILITATOR SUPERFAMILY MULTIDRUG TRANSPORTER MFSC"/>
    <property type="match status" value="1"/>
</dbReference>
<feature type="transmembrane region" description="Helical" evidence="5">
    <location>
        <begin position="285"/>
        <end position="305"/>
    </location>
</feature>
<dbReference type="PANTHER" id="PTHR42718:SF42">
    <property type="entry name" value="EXPORT PROTEIN"/>
    <property type="match status" value="1"/>
</dbReference>
<dbReference type="SUPFAM" id="SSF103473">
    <property type="entry name" value="MFS general substrate transporter"/>
    <property type="match status" value="2"/>
</dbReference>
<sequence>MTSAPAADRPGGTTPLHDDRRLVLVVAILSSFVVGLDSSVVNVALPAIRSELGGGLVVQQWTVDAYLVTLGSLILVAGSLSDLFGRVRIITAGLVVFGIASVVCAIAPTGEVLIVARAFQGVGGALVTPSALALIVAAFRGAVQAKAIGTWTAWSSAASILGPVVGGLIVDGIGWRWIFVVTAVPIAVTIPLVRRISGDVVAGDRPRVDVVGAVLAVVGVGGVVLGLIEQERLGWGAPVVVAALVVGALALVAFVPWERRVTRTSGSPLVPLELFRARNFAVGNIATLSIYGALGMVFFVVTLFLQEVWSFPAWVAGLATLPPTVVLLLLSTTVGGLAGRFGPRWFMAAGPAVAAVGALLVLTVGEDPSGYWTGVLPGLVLVGFGITLMVSPLTSAVLGSVPQGEAGVGSAVNNAVARIAGLVTVALAGVVLGGEVSVAGIHRAMVVMAVLLVAGSVVSAIGIVNVRSPEAEETSPL</sequence>
<evidence type="ECO:0000313" key="7">
    <source>
        <dbReference type="EMBL" id="GAA1494247.1"/>
    </source>
</evidence>
<organism evidence="7 8">
    <name type="scientific">Curtobacterium herbarum</name>
    <dbReference type="NCBI Taxonomy" id="150122"/>
    <lineage>
        <taxon>Bacteria</taxon>
        <taxon>Bacillati</taxon>
        <taxon>Actinomycetota</taxon>
        <taxon>Actinomycetes</taxon>
        <taxon>Micrococcales</taxon>
        <taxon>Microbacteriaceae</taxon>
        <taxon>Curtobacterium</taxon>
    </lineage>
</organism>
<accession>A0ABN1ZF74</accession>
<evidence type="ECO:0000256" key="1">
    <source>
        <dbReference type="ARBA" id="ARBA00004651"/>
    </source>
</evidence>
<feature type="transmembrane region" description="Helical" evidence="5">
    <location>
        <begin position="22"/>
        <end position="45"/>
    </location>
</feature>
<feature type="transmembrane region" description="Helical" evidence="5">
    <location>
        <begin position="234"/>
        <end position="255"/>
    </location>
</feature>
<keyword evidence="8" id="KW-1185">Reference proteome</keyword>
<dbReference type="Pfam" id="PF07690">
    <property type="entry name" value="MFS_1"/>
    <property type="match status" value="1"/>
</dbReference>
<evidence type="ECO:0000259" key="6">
    <source>
        <dbReference type="PROSITE" id="PS50850"/>
    </source>
</evidence>
<protein>
    <submittedName>
        <fullName evidence="7">MFS transporter</fullName>
    </submittedName>
</protein>
<name>A0ABN1ZF74_9MICO</name>
<dbReference type="PRINTS" id="PR01036">
    <property type="entry name" value="TCRTETB"/>
</dbReference>
<feature type="transmembrane region" description="Helical" evidence="5">
    <location>
        <begin position="65"/>
        <end position="84"/>
    </location>
</feature>
<feature type="transmembrane region" description="Helical" evidence="5">
    <location>
        <begin position="444"/>
        <end position="466"/>
    </location>
</feature>
<evidence type="ECO:0000256" key="4">
    <source>
        <dbReference type="ARBA" id="ARBA00023136"/>
    </source>
</evidence>
<feature type="transmembrane region" description="Helical" evidence="5">
    <location>
        <begin position="89"/>
        <end position="108"/>
    </location>
</feature>
<evidence type="ECO:0000256" key="5">
    <source>
        <dbReference type="SAM" id="Phobius"/>
    </source>
</evidence>
<keyword evidence="3 5" id="KW-1133">Transmembrane helix</keyword>
<gene>
    <name evidence="7" type="ORF">GCM10009627_25930</name>
</gene>
<comment type="subcellular location">
    <subcellularLocation>
        <location evidence="1">Cell membrane</location>
        <topology evidence="1">Multi-pass membrane protein</topology>
    </subcellularLocation>
</comment>
<feature type="transmembrane region" description="Helical" evidence="5">
    <location>
        <begin position="176"/>
        <end position="196"/>
    </location>
</feature>
<reference evidence="7 8" key="1">
    <citation type="journal article" date="2019" name="Int. J. Syst. Evol. Microbiol.">
        <title>The Global Catalogue of Microorganisms (GCM) 10K type strain sequencing project: providing services to taxonomists for standard genome sequencing and annotation.</title>
        <authorList>
            <consortium name="The Broad Institute Genomics Platform"/>
            <consortium name="The Broad Institute Genome Sequencing Center for Infectious Disease"/>
            <person name="Wu L."/>
            <person name="Ma J."/>
        </authorList>
    </citation>
    <scope>NUCLEOTIDE SEQUENCE [LARGE SCALE GENOMIC DNA]</scope>
    <source>
        <strain evidence="7 8">JCM 12140</strain>
    </source>
</reference>
<evidence type="ECO:0000313" key="8">
    <source>
        <dbReference type="Proteomes" id="UP001501742"/>
    </source>
</evidence>
<dbReference type="InterPro" id="IPR036259">
    <property type="entry name" value="MFS_trans_sf"/>
</dbReference>